<dbReference type="EMBL" id="CM055731">
    <property type="protein sequence ID" value="KAJ8012421.1"/>
    <property type="molecule type" value="Genomic_DNA"/>
</dbReference>
<sequence>MQNTLEGTQRLKCKHGTTAPRDGSGSWGSKMNQTAGVSHQVKCQSTASTKAMAKVIEEHFHPRADVC</sequence>
<proteinExistence type="predicted"/>
<evidence type="ECO:0000313" key="2">
    <source>
        <dbReference type="Proteomes" id="UP001157502"/>
    </source>
</evidence>
<evidence type="ECO:0000313" key="1">
    <source>
        <dbReference type="EMBL" id="KAJ8012421.1"/>
    </source>
</evidence>
<reference evidence="1" key="1">
    <citation type="submission" date="2021-05" db="EMBL/GenBank/DDBJ databases">
        <authorList>
            <person name="Pan Q."/>
            <person name="Jouanno E."/>
            <person name="Zahm M."/>
            <person name="Klopp C."/>
            <person name="Cabau C."/>
            <person name="Louis A."/>
            <person name="Berthelot C."/>
            <person name="Parey E."/>
            <person name="Roest Crollius H."/>
            <person name="Montfort J."/>
            <person name="Robinson-Rechavi M."/>
            <person name="Bouchez O."/>
            <person name="Lampietro C."/>
            <person name="Lopez Roques C."/>
            <person name="Donnadieu C."/>
            <person name="Postlethwait J."/>
            <person name="Bobe J."/>
            <person name="Dillon D."/>
            <person name="Chandos A."/>
            <person name="von Hippel F."/>
            <person name="Guiguen Y."/>
        </authorList>
    </citation>
    <scope>NUCLEOTIDE SEQUENCE</scope>
    <source>
        <strain evidence="1">YG-Jan2019</strain>
    </source>
</reference>
<name>A0ACC2H954_DALPE</name>
<keyword evidence="2" id="KW-1185">Reference proteome</keyword>
<organism evidence="1 2">
    <name type="scientific">Dallia pectoralis</name>
    <name type="common">Alaska blackfish</name>
    <dbReference type="NCBI Taxonomy" id="75939"/>
    <lineage>
        <taxon>Eukaryota</taxon>
        <taxon>Metazoa</taxon>
        <taxon>Chordata</taxon>
        <taxon>Craniata</taxon>
        <taxon>Vertebrata</taxon>
        <taxon>Euteleostomi</taxon>
        <taxon>Actinopterygii</taxon>
        <taxon>Neopterygii</taxon>
        <taxon>Teleostei</taxon>
        <taxon>Protacanthopterygii</taxon>
        <taxon>Esociformes</taxon>
        <taxon>Umbridae</taxon>
        <taxon>Dallia</taxon>
    </lineage>
</organism>
<protein>
    <submittedName>
        <fullName evidence="1">Uncharacterized protein</fullName>
    </submittedName>
</protein>
<comment type="caution">
    <text evidence="1">The sequence shown here is derived from an EMBL/GenBank/DDBJ whole genome shotgun (WGS) entry which is preliminary data.</text>
</comment>
<gene>
    <name evidence="1" type="ORF">DPEC_G00042590</name>
</gene>
<dbReference type="Proteomes" id="UP001157502">
    <property type="component" value="Chromosome 4"/>
</dbReference>
<accession>A0ACC2H954</accession>